<name>A0A1H8PL32_9FIRM</name>
<dbReference type="Proteomes" id="UP000198847">
    <property type="component" value="Unassembled WGS sequence"/>
</dbReference>
<dbReference type="STRING" id="112903.SAMN04490178_1028"/>
<dbReference type="AlphaFoldDB" id="A0A1H8PL32"/>
<keyword evidence="2" id="KW-1185">Reference proteome</keyword>
<gene>
    <name evidence="1" type="ORF">SAMN04490178_1028</name>
</gene>
<evidence type="ECO:0000313" key="1">
    <source>
        <dbReference type="EMBL" id="SEO42496.1"/>
    </source>
</evidence>
<dbReference type="EMBL" id="FODY01000002">
    <property type="protein sequence ID" value="SEO42496.1"/>
    <property type="molecule type" value="Genomic_DNA"/>
</dbReference>
<sequence>MGKQPVSIKEIEYGQVGRCLQVDNGTVDFVATLDCGPRIIRFGFSGQHNEFCEQDGAVRTYDGQYWQPRGGHRLWHSPEHMPRTYIADNSPLTYCVLEDGVILTQPVEPWVQIQKEMEIKLTGAKQVTVINRLTNKNAWPVKLAVWGLTVMAPGGLEIVPQPDRDTGLLGNRLIALWPYTKMTDPRVHWGDRYITVQQDAAATVPFKFGIDNQAGWAAYINKGHVFIKRYAHQLGAEYPDFGVSYETYTNELMLEMETLSPLTLLNPDEIIEHREVWELFVTDEVPEDEAGICELIKAISSYP</sequence>
<accession>A0A1H8PL32</accession>
<dbReference type="OrthoDB" id="5914937at2"/>
<dbReference type="RefSeq" id="WP_091743731.1">
    <property type="nucleotide sequence ID" value="NZ_FODY01000002.1"/>
</dbReference>
<organism evidence="1 2">
    <name type="scientific">Propionispora vibrioides</name>
    <dbReference type="NCBI Taxonomy" id="112903"/>
    <lineage>
        <taxon>Bacteria</taxon>
        <taxon>Bacillati</taxon>
        <taxon>Bacillota</taxon>
        <taxon>Negativicutes</taxon>
        <taxon>Selenomonadales</taxon>
        <taxon>Sporomusaceae</taxon>
        <taxon>Propionispora</taxon>
    </lineage>
</organism>
<protein>
    <recommendedName>
        <fullName evidence="3">DUF4380 domain-containing protein</fullName>
    </recommendedName>
</protein>
<evidence type="ECO:0008006" key="3">
    <source>
        <dbReference type="Google" id="ProtNLM"/>
    </source>
</evidence>
<reference evidence="1 2" key="1">
    <citation type="submission" date="2016-10" db="EMBL/GenBank/DDBJ databases">
        <authorList>
            <person name="de Groot N.N."/>
        </authorList>
    </citation>
    <scope>NUCLEOTIDE SEQUENCE [LARGE SCALE GENOMIC DNA]</scope>
    <source>
        <strain evidence="1 2">DSM 13305</strain>
    </source>
</reference>
<evidence type="ECO:0000313" key="2">
    <source>
        <dbReference type="Proteomes" id="UP000198847"/>
    </source>
</evidence>
<proteinExistence type="predicted"/>